<dbReference type="PANTHER" id="PTHR19857">
    <property type="entry name" value="MITOCHONDRIAL DIVISION PROTEIN 1-RELATED"/>
    <property type="match status" value="1"/>
</dbReference>
<keyword evidence="3" id="KW-0647">Proteasome</keyword>
<reference evidence="6" key="1">
    <citation type="submission" date="2021-03" db="EMBL/GenBank/DDBJ databases">
        <authorList>
            <person name="Bekaert M."/>
        </authorList>
    </citation>
    <scope>NUCLEOTIDE SEQUENCE</scope>
</reference>
<comment type="caution">
    <text evidence="6">The sequence shown here is derived from an EMBL/GenBank/DDBJ whole genome shotgun (WGS) entry which is preliminary data.</text>
</comment>
<comment type="similarity">
    <text evidence="4">Belongs to the WD repeat PAAF1/RPN14 family.</text>
</comment>
<dbReference type="PROSITE" id="PS00678">
    <property type="entry name" value="WD_REPEATS_1"/>
    <property type="match status" value="1"/>
</dbReference>
<dbReference type="InterPro" id="IPR001680">
    <property type="entry name" value="WD40_rpt"/>
</dbReference>
<dbReference type="PROSITE" id="PS50294">
    <property type="entry name" value="WD_REPEATS_REGION"/>
    <property type="match status" value="2"/>
</dbReference>
<dbReference type="PROSITE" id="PS50082">
    <property type="entry name" value="WD_REPEATS_2"/>
    <property type="match status" value="2"/>
</dbReference>
<dbReference type="InterPro" id="IPR019775">
    <property type="entry name" value="WD40_repeat_CS"/>
</dbReference>
<protein>
    <submittedName>
        <fullName evidence="6">PAAF1</fullName>
    </submittedName>
</protein>
<keyword evidence="2" id="KW-0677">Repeat</keyword>
<organism evidence="6 7">
    <name type="scientific">Mytilus edulis</name>
    <name type="common">Blue mussel</name>
    <dbReference type="NCBI Taxonomy" id="6550"/>
    <lineage>
        <taxon>Eukaryota</taxon>
        <taxon>Metazoa</taxon>
        <taxon>Spiralia</taxon>
        <taxon>Lophotrochozoa</taxon>
        <taxon>Mollusca</taxon>
        <taxon>Bivalvia</taxon>
        <taxon>Autobranchia</taxon>
        <taxon>Pteriomorphia</taxon>
        <taxon>Mytilida</taxon>
        <taxon>Mytiloidea</taxon>
        <taxon>Mytilidae</taxon>
        <taxon>Mytilinae</taxon>
        <taxon>Mytilus</taxon>
    </lineage>
</organism>
<evidence type="ECO:0000256" key="4">
    <source>
        <dbReference type="ARBA" id="ARBA00038321"/>
    </source>
</evidence>
<evidence type="ECO:0000313" key="7">
    <source>
        <dbReference type="Proteomes" id="UP000683360"/>
    </source>
</evidence>
<dbReference type="PANTHER" id="PTHR19857:SF19">
    <property type="entry name" value="26S PROTEASOME REGULATORY SUBUNIT RPN14"/>
    <property type="match status" value="1"/>
</dbReference>
<proteinExistence type="inferred from homology"/>
<name>A0A8S3UBZ0_MYTED</name>
<evidence type="ECO:0000256" key="1">
    <source>
        <dbReference type="ARBA" id="ARBA00022574"/>
    </source>
</evidence>
<dbReference type="SMART" id="SM00320">
    <property type="entry name" value="WD40"/>
    <property type="match status" value="5"/>
</dbReference>
<dbReference type="EMBL" id="CAJPWZ010002579">
    <property type="protein sequence ID" value="CAG2241093.1"/>
    <property type="molecule type" value="Genomic_DNA"/>
</dbReference>
<dbReference type="Proteomes" id="UP000683360">
    <property type="component" value="Unassembled WGS sequence"/>
</dbReference>
<evidence type="ECO:0000256" key="2">
    <source>
        <dbReference type="ARBA" id="ARBA00022737"/>
    </source>
</evidence>
<dbReference type="OrthoDB" id="27537at2759"/>
<feature type="repeat" description="WD" evidence="5">
    <location>
        <begin position="148"/>
        <end position="189"/>
    </location>
</feature>
<gene>
    <name evidence="6" type="ORF">MEDL_53283</name>
</gene>
<dbReference type="InterPro" id="IPR051179">
    <property type="entry name" value="WD_repeat_multifunction"/>
</dbReference>
<evidence type="ECO:0000313" key="6">
    <source>
        <dbReference type="EMBL" id="CAG2241093.1"/>
    </source>
</evidence>
<evidence type="ECO:0000256" key="3">
    <source>
        <dbReference type="ARBA" id="ARBA00022942"/>
    </source>
</evidence>
<keyword evidence="7" id="KW-1185">Reference proteome</keyword>
<dbReference type="SUPFAM" id="SSF50978">
    <property type="entry name" value="WD40 repeat-like"/>
    <property type="match status" value="1"/>
</dbReference>
<dbReference type="Gene3D" id="2.130.10.10">
    <property type="entry name" value="YVTN repeat-like/Quinoprotein amine dehydrogenase"/>
    <property type="match status" value="2"/>
</dbReference>
<dbReference type="GO" id="GO:0000502">
    <property type="term" value="C:proteasome complex"/>
    <property type="evidence" value="ECO:0007669"/>
    <property type="project" value="UniProtKB-KW"/>
</dbReference>
<accession>A0A8S3UBZ0</accession>
<evidence type="ECO:0000256" key="5">
    <source>
        <dbReference type="PROSITE-ProRule" id="PRU00221"/>
    </source>
</evidence>
<dbReference type="AlphaFoldDB" id="A0A8S3UBZ0"/>
<dbReference type="InterPro" id="IPR015943">
    <property type="entry name" value="WD40/YVTN_repeat-like_dom_sf"/>
</dbReference>
<keyword evidence="1 5" id="KW-0853">WD repeat</keyword>
<sequence length="412" mass="44886">MYSFNHQDNVGVDPRSFRAPVTTKDQTAMVSRSGRIILQADWNHVLKENGEKVWISFKTLNNPMIHGELRSDGVSSQGVPMVTGSESFNVQHVTKNTMTVKYKDGIGEYTRKFVAAQVEYSAIHNSRKSVTSLDVTPGGLGVSADKNLQGHLGDVYTCKFFPSGVVVLSGGADMQLKVWSAETGQCAANITGHKAAILDTVIIERGRNVLSSSKDGTVKLWDVGQKSCIYTYEECGGNVNCCSIGIPNKNIDLGQPETITSDREVQTEGKLLLIGTENGSIQGYGLQTRRKVFDLPCHGAVNCCCILSENAAVCGTQDGYITVLDLRNIRVPLKEWKETRSAILSFSTHNNGFFVSTGDGSCFFVNELCNTTTELTGADCDHIYKVVCDNTHVYTGCRDGQVRKYSCSQAGL</sequence>
<feature type="repeat" description="WD" evidence="5">
    <location>
        <begin position="190"/>
        <end position="231"/>
    </location>
</feature>
<dbReference type="Pfam" id="PF00400">
    <property type="entry name" value="WD40"/>
    <property type="match status" value="2"/>
</dbReference>
<dbReference type="InterPro" id="IPR036322">
    <property type="entry name" value="WD40_repeat_dom_sf"/>
</dbReference>